<dbReference type="PANTHER" id="PTHR37515">
    <property type="entry name" value="YALI0C09240P"/>
    <property type="match status" value="1"/>
</dbReference>
<dbReference type="AlphaFoldDB" id="A0A0F9I5F4"/>
<accession>A0A0F9I5F4</accession>
<evidence type="ECO:0000313" key="1">
    <source>
        <dbReference type="EMBL" id="KKL82622.1"/>
    </source>
</evidence>
<dbReference type="Gene3D" id="1.25.40.10">
    <property type="entry name" value="Tetratricopeptide repeat domain"/>
    <property type="match status" value="1"/>
</dbReference>
<gene>
    <name evidence="1" type="ORF">LCGC14_1982920</name>
</gene>
<reference evidence="1" key="1">
    <citation type="journal article" date="2015" name="Nature">
        <title>Complex archaea that bridge the gap between prokaryotes and eukaryotes.</title>
        <authorList>
            <person name="Spang A."/>
            <person name="Saw J.H."/>
            <person name="Jorgensen S.L."/>
            <person name="Zaremba-Niedzwiedzka K."/>
            <person name="Martijn J."/>
            <person name="Lind A.E."/>
            <person name="van Eijk R."/>
            <person name="Schleper C."/>
            <person name="Guy L."/>
            <person name="Ettema T.J."/>
        </authorList>
    </citation>
    <scope>NUCLEOTIDE SEQUENCE</scope>
</reference>
<dbReference type="EMBL" id="LAZR01022222">
    <property type="protein sequence ID" value="KKL82622.1"/>
    <property type="molecule type" value="Genomic_DNA"/>
</dbReference>
<dbReference type="InterPro" id="IPR011990">
    <property type="entry name" value="TPR-like_helical_dom_sf"/>
</dbReference>
<sequence>MTLLLSVGKIGSIAEKLEDIDSLLHKRLTLFPIEHASDVLKALHNSSKAMLPSYFTLGYYGIQNQLDNDMKSDVIQKMDDFRLWSKKEIKDSLKLNKLSDLGQVLAQNNRLRESINCHKGMLKLDPDNYIAMIALASLYKRIGDISTSNQFLIRYKEVKKNPPLRSVLKDSKKEFEKAVHYLEIRQNIIRDIMAEEKYLKICSAEFNILDILMQSLLFMAEVFQKESNKEITVEYLTEIIEDLLFILSDCLPFISTIMYYIMKYGYGTDKQLEFILDYVKKIMRFETHKNFEDIGQEFLLDYERNRELNNIQEFESRSMSSTQRRQTSYGDLIDIPFGYDDHGYQEFFEVVDYEDEGRRKKMINPKERVIKSKKITIVFSYPLSTVVRFEYENKKGFTRMDLFKYIYEGYKKIYEGEEKEVGNPGTYTYAMNRKKSHGKYGICNHYIEDLLIERVSYSPKTKTVEMFIGS</sequence>
<proteinExistence type="predicted"/>
<dbReference type="PANTHER" id="PTHR37515:SF2">
    <property type="entry name" value="YALI0C09240P"/>
    <property type="match status" value="1"/>
</dbReference>
<dbReference type="SUPFAM" id="SSF48452">
    <property type="entry name" value="TPR-like"/>
    <property type="match status" value="1"/>
</dbReference>
<name>A0A0F9I5F4_9ZZZZ</name>
<organism evidence="1">
    <name type="scientific">marine sediment metagenome</name>
    <dbReference type="NCBI Taxonomy" id="412755"/>
    <lineage>
        <taxon>unclassified sequences</taxon>
        <taxon>metagenomes</taxon>
        <taxon>ecological metagenomes</taxon>
    </lineage>
</organism>
<protein>
    <submittedName>
        <fullName evidence="1">Uncharacterized protein</fullName>
    </submittedName>
</protein>
<comment type="caution">
    <text evidence="1">The sequence shown here is derived from an EMBL/GenBank/DDBJ whole genome shotgun (WGS) entry which is preliminary data.</text>
</comment>